<organism evidence="2 3">
    <name type="scientific">Halorussus aquaticus</name>
    <dbReference type="NCBI Taxonomy" id="2953748"/>
    <lineage>
        <taxon>Archaea</taxon>
        <taxon>Methanobacteriati</taxon>
        <taxon>Methanobacteriota</taxon>
        <taxon>Stenosarchaea group</taxon>
        <taxon>Halobacteria</taxon>
        <taxon>Halobacteriales</taxon>
        <taxon>Haladaptataceae</taxon>
        <taxon>Halorussus</taxon>
    </lineage>
</organism>
<dbReference type="EMBL" id="JBHSHT010000002">
    <property type="protein sequence ID" value="MFC4826200.1"/>
    <property type="molecule type" value="Genomic_DNA"/>
</dbReference>
<keyword evidence="1" id="KW-0472">Membrane</keyword>
<name>A0ABD5Q663_9EURY</name>
<evidence type="ECO:0008006" key="4">
    <source>
        <dbReference type="Google" id="ProtNLM"/>
    </source>
</evidence>
<keyword evidence="1" id="KW-1133">Transmembrane helix</keyword>
<dbReference type="GeneID" id="73046704"/>
<evidence type="ECO:0000313" key="2">
    <source>
        <dbReference type="EMBL" id="MFC4826200.1"/>
    </source>
</evidence>
<keyword evidence="3" id="KW-1185">Reference proteome</keyword>
<feature type="transmembrane region" description="Helical" evidence="1">
    <location>
        <begin position="14"/>
        <end position="36"/>
    </location>
</feature>
<protein>
    <recommendedName>
        <fullName evidence="4">Cox cluster protein</fullName>
    </recommendedName>
</protein>
<feature type="transmembrane region" description="Helical" evidence="1">
    <location>
        <begin position="48"/>
        <end position="79"/>
    </location>
</feature>
<dbReference type="Proteomes" id="UP001595945">
    <property type="component" value="Unassembled WGS sequence"/>
</dbReference>
<evidence type="ECO:0000256" key="1">
    <source>
        <dbReference type="SAM" id="Phobius"/>
    </source>
</evidence>
<keyword evidence="1" id="KW-0812">Transmembrane</keyword>
<reference evidence="2 3" key="1">
    <citation type="journal article" date="2019" name="Int. J. Syst. Evol. Microbiol.">
        <title>The Global Catalogue of Microorganisms (GCM) 10K type strain sequencing project: providing services to taxonomists for standard genome sequencing and annotation.</title>
        <authorList>
            <consortium name="The Broad Institute Genomics Platform"/>
            <consortium name="The Broad Institute Genome Sequencing Center for Infectious Disease"/>
            <person name="Wu L."/>
            <person name="Ma J."/>
        </authorList>
    </citation>
    <scope>NUCLEOTIDE SEQUENCE [LARGE SCALE GENOMIC DNA]</scope>
    <source>
        <strain evidence="2 3">XZYJ18</strain>
    </source>
</reference>
<sequence length="81" mass="8537">MDDTVVSKRGLDPLFGSFAFAIGSLLALYGGTAFAAHVYQNAVEFDRLAFADAFVPALVFVVGVSVAFGAFVGVLLYVLEN</sequence>
<dbReference type="AlphaFoldDB" id="A0ABD5Q663"/>
<accession>A0ABD5Q663</accession>
<proteinExistence type="predicted"/>
<evidence type="ECO:0000313" key="3">
    <source>
        <dbReference type="Proteomes" id="UP001595945"/>
    </source>
</evidence>
<gene>
    <name evidence="2" type="ORF">ACFO9K_18255</name>
</gene>
<comment type="caution">
    <text evidence="2">The sequence shown here is derived from an EMBL/GenBank/DDBJ whole genome shotgun (WGS) entry which is preliminary data.</text>
</comment>
<dbReference type="RefSeq" id="WP_254268182.1">
    <property type="nucleotide sequence ID" value="NZ_CP100400.1"/>
</dbReference>